<proteinExistence type="predicted"/>
<name>J3P278_GAET3</name>
<evidence type="ECO:0000256" key="1">
    <source>
        <dbReference type="SAM" id="MobiDB-lite"/>
    </source>
</evidence>
<dbReference type="VEuPathDB" id="FungiDB:GGTG_07626"/>
<keyword evidence="4" id="KW-1185">Reference proteome</keyword>
<protein>
    <submittedName>
        <fullName evidence="2 3">Uncharacterized protein</fullName>
    </submittedName>
</protein>
<gene>
    <name evidence="3" type="primary">20348084</name>
    <name evidence="2" type="ORF">GGTG_07626</name>
</gene>
<dbReference type="AlphaFoldDB" id="J3P278"/>
<dbReference type="GeneID" id="20348084"/>
<dbReference type="Proteomes" id="UP000006039">
    <property type="component" value="Unassembled WGS sequence"/>
</dbReference>
<dbReference type="EnsemblFungi" id="EJT73770">
    <property type="protein sequence ID" value="EJT73770"/>
    <property type="gene ID" value="GGTG_07626"/>
</dbReference>
<reference evidence="3" key="4">
    <citation type="journal article" date="2015" name="G3 (Bethesda)">
        <title>Genome sequences of three phytopathogenic species of the Magnaporthaceae family of fungi.</title>
        <authorList>
            <person name="Okagaki L.H."/>
            <person name="Nunes C.C."/>
            <person name="Sailsbery J."/>
            <person name="Clay B."/>
            <person name="Brown D."/>
            <person name="John T."/>
            <person name="Oh Y."/>
            <person name="Young N."/>
            <person name="Fitzgerald M."/>
            <person name="Haas B.J."/>
            <person name="Zeng Q."/>
            <person name="Young S."/>
            <person name="Adiconis X."/>
            <person name="Fan L."/>
            <person name="Levin J.Z."/>
            <person name="Mitchell T.K."/>
            <person name="Okubara P.A."/>
            <person name="Farman M.L."/>
            <person name="Kohn L.M."/>
            <person name="Birren B."/>
            <person name="Ma L.-J."/>
            <person name="Dean R.A."/>
        </authorList>
    </citation>
    <scope>NUCLEOTIDE SEQUENCE</scope>
    <source>
        <strain evidence="3">R3-111a-1</strain>
    </source>
</reference>
<organism evidence="2">
    <name type="scientific">Gaeumannomyces tritici (strain R3-111a-1)</name>
    <name type="common">Wheat and barley take-all root rot fungus</name>
    <name type="synonym">Gaeumannomyces graminis var. tritici</name>
    <dbReference type="NCBI Taxonomy" id="644352"/>
    <lineage>
        <taxon>Eukaryota</taxon>
        <taxon>Fungi</taxon>
        <taxon>Dikarya</taxon>
        <taxon>Ascomycota</taxon>
        <taxon>Pezizomycotina</taxon>
        <taxon>Sordariomycetes</taxon>
        <taxon>Sordariomycetidae</taxon>
        <taxon>Magnaporthales</taxon>
        <taxon>Magnaporthaceae</taxon>
        <taxon>Gaeumannomyces</taxon>
    </lineage>
</organism>
<reference evidence="3" key="5">
    <citation type="submission" date="2018-04" db="UniProtKB">
        <authorList>
            <consortium name="EnsemblFungi"/>
        </authorList>
    </citation>
    <scope>IDENTIFICATION</scope>
    <source>
        <strain evidence="3">R3-111a-1</strain>
    </source>
</reference>
<evidence type="ECO:0000313" key="3">
    <source>
        <dbReference type="EnsemblFungi" id="EJT73770"/>
    </source>
</evidence>
<evidence type="ECO:0000313" key="4">
    <source>
        <dbReference type="Proteomes" id="UP000006039"/>
    </source>
</evidence>
<dbReference type="HOGENOM" id="CLU_1337586_0_0_1"/>
<reference evidence="2" key="3">
    <citation type="submission" date="2010-09" db="EMBL/GenBank/DDBJ databases">
        <title>Annotation of Gaeumannomyces graminis var. tritici R3-111a-1.</title>
        <authorList>
            <consortium name="The Broad Institute Genome Sequencing Platform"/>
            <person name="Ma L.-J."/>
            <person name="Dead R."/>
            <person name="Young S.K."/>
            <person name="Zeng Q."/>
            <person name="Gargeya S."/>
            <person name="Fitzgerald M."/>
            <person name="Haas B."/>
            <person name="Abouelleil A."/>
            <person name="Alvarado L."/>
            <person name="Arachchi H.M."/>
            <person name="Berlin A."/>
            <person name="Brown A."/>
            <person name="Chapman S.B."/>
            <person name="Chen Z."/>
            <person name="Dunbar C."/>
            <person name="Freedman E."/>
            <person name="Gearin G."/>
            <person name="Gellesch M."/>
            <person name="Goldberg J."/>
            <person name="Griggs A."/>
            <person name="Gujja S."/>
            <person name="Heiman D."/>
            <person name="Howarth C."/>
            <person name="Larson L."/>
            <person name="Lui A."/>
            <person name="MacDonald P.J.P."/>
            <person name="Mehta T."/>
            <person name="Montmayeur A."/>
            <person name="Murphy C."/>
            <person name="Neiman D."/>
            <person name="Pearson M."/>
            <person name="Priest M."/>
            <person name="Roberts A."/>
            <person name="Saif S."/>
            <person name="Shea T."/>
            <person name="Shenoy N."/>
            <person name="Sisk P."/>
            <person name="Stolte C."/>
            <person name="Sykes S."/>
            <person name="Yandava C."/>
            <person name="Wortman J."/>
            <person name="Nusbaum C."/>
            <person name="Birren B."/>
        </authorList>
    </citation>
    <scope>NUCLEOTIDE SEQUENCE</scope>
    <source>
        <strain evidence="2">R3-111a-1</strain>
    </source>
</reference>
<dbReference type="RefSeq" id="XP_009223714.1">
    <property type="nucleotide sequence ID" value="XM_009225450.1"/>
</dbReference>
<feature type="compositionally biased region" description="Basic residues" evidence="1">
    <location>
        <begin position="194"/>
        <end position="205"/>
    </location>
</feature>
<dbReference type="EMBL" id="GL385398">
    <property type="protein sequence ID" value="EJT73770.1"/>
    <property type="molecule type" value="Genomic_DNA"/>
</dbReference>
<accession>J3P278</accession>
<reference evidence="2" key="2">
    <citation type="submission" date="2010-07" db="EMBL/GenBank/DDBJ databases">
        <authorList>
            <consortium name="The Broad Institute Genome Sequencing Platform"/>
            <consortium name="Broad Institute Genome Sequencing Center for Infectious Disease"/>
            <person name="Ma L.-J."/>
            <person name="Dead R."/>
            <person name="Young S."/>
            <person name="Zeng Q."/>
            <person name="Koehrsen M."/>
            <person name="Alvarado L."/>
            <person name="Berlin A."/>
            <person name="Chapman S.B."/>
            <person name="Chen Z."/>
            <person name="Freedman E."/>
            <person name="Gellesch M."/>
            <person name="Goldberg J."/>
            <person name="Griggs A."/>
            <person name="Gujja S."/>
            <person name="Heilman E.R."/>
            <person name="Heiman D."/>
            <person name="Hepburn T."/>
            <person name="Howarth C."/>
            <person name="Jen D."/>
            <person name="Larson L."/>
            <person name="Mehta T."/>
            <person name="Neiman D."/>
            <person name="Pearson M."/>
            <person name="Roberts A."/>
            <person name="Saif S."/>
            <person name="Shea T."/>
            <person name="Shenoy N."/>
            <person name="Sisk P."/>
            <person name="Stolte C."/>
            <person name="Sykes S."/>
            <person name="Walk T."/>
            <person name="White J."/>
            <person name="Yandava C."/>
            <person name="Haas B."/>
            <person name="Nusbaum C."/>
            <person name="Birren B."/>
        </authorList>
    </citation>
    <scope>NUCLEOTIDE SEQUENCE</scope>
    <source>
        <strain evidence="2">R3-111a-1</strain>
    </source>
</reference>
<reference evidence="4" key="1">
    <citation type="submission" date="2010-07" db="EMBL/GenBank/DDBJ databases">
        <title>The genome sequence of Gaeumannomyces graminis var. tritici strain R3-111a-1.</title>
        <authorList>
            <consortium name="The Broad Institute Genome Sequencing Platform"/>
            <person name="Ma L.-J."/>
            <person name="Dead R."/>
            <person name="Young S."/>
            <person name="Zeng Q."/>
            <person name="Koehrsen M."/>
            <person name="Alvarado L."/>
            <person name="Berlin A."/>
            <person name="Chapman S.B."/>
            <person name="Chen Z."/>
            <person name="Freedman E."/>
            <person name="Gellesch M."/>
            <person name="Goldberg J."/>
            <person name="Griggs A."/>
            <person name="Gujja S."/>
            <person name="Heilman E.R."/>
            <person name="Heiman D."/>
            <person name="Hepburn T."/>
            <person name="Howarth C."/>
            <person name="Jen D."/>
            <person name="Larson L."/>
            <person name="Mehta T."/>
            <person name="Neiman D."/>
            <person name="Pearson M."/>
            <person name="Roberts A."/>
            <person name="Saif S."/>
            <person name="Shea T."/>
            <person name="Shenoy N."/>
            <person name="Sisk P."/>
            <person name="Stolte C."/>
            <person name="Sykes S."/>
            <person name="Walk T."/>
            <person name="White J."/>
            <person name="Yandava C."/>
            <person name="Haas B."/>
            <person name="Nusbaum C."/>
            <person name="Birren B."/>
        </authorList>
    </citation>
    <scope>NUCLEOTIDE SEQUENCE [LARGE SCALE GENOMIC DNA]</scope>
    <source>
        <strain evidence="4">R3-111a-1</strain>
    </source>
</reference>
<feature type="region of interest" description="Disordered" evidence="1">
    <location>
        <begin position="183"/>
        <end position="205"/>
    </location>
</feature>
<evidence type="ECO:0000313" key="2">
    <source>
        <dbReference type="EMBL" id="EJT73770.1"/>
    </source>
</evidence>
<sequence length="205" mass="22673">MLSGWAVGRWEKASRLPGSKLMLGAASSSSGYKKRSKRKKEQKRLLLSLEGEQVRNQPVLVFFDRECTGDRTRALSEEWAARAASTPPRRKRRYVSICCDCNTSKGIYMALGGQCTARAGALRGARARPRLIYQAPARRRAPATSLMSRLGSAARSEAICTRCQLAQLQIRCCDVGHHRPPSHAHTGCPGRNLVKSRHHLGNHQA</sequence>